<comment type="caution">
    <text evidence="2">The sequence shown here is derived from an EMBL/GenBank/DDBJ whole genome shotgun (WGS) entry which is preliminary data.</text>
</comment>
<feature type="compositionally biased region" description="Low complexity" evidence="1">
    <location>
        <begin position="74"/>
        <end position="91"/>
    </location>
</feature>
<reference evidence="2" key="1">
    <citation type="submission" date="2023-03" db="EMBL/GenBank/DDBJ databases">
        <title>Massive genome expansion in bonnet fungi (Mycena s.s.) driven by repeated elements and novel gene families across ecological guilds.</title>
        <authorList>
            <consortium name="Lawrence Berkeley National Laboratory"/>
            <person name="Harder C.B."/>
            <person name="Miyauchi S."/>
            <person name="Viragh M."/>
            <person name="Kuo A."/>
            <person name="Thoen E."/>
            <person name="Andreopoulos B."/>
            <person name="Lu D."/>
            <person name="Skrede I."/>
            <person name="Drula E."/>
            <person name="Henrissat B."/>
            <person name="Morin E."/>
            <person name="Kohler A."/>
            <person name="Barry K."/>
            <person name="LaButti K."/>
            <person name="Morin E."/>
            <person name="Salamov A."/>
            <person name="Lipzen A."/>
            <person name="Mereny Z."/>
            <person name="Hegedus B."/>
            <person name="Baldrian P."/>
            <person name="Stursova M."/>
            <person name="Weitz H."/>
            <person name="Taylor A."/>
            <person name="Grigoriev I.V."/>
            <person name="Nagy L.G."/>
            <person name="Martin F."/>
            <person name="Kauserud H."/>
        </authorList>
    </citation>
    <scope>NUCLEOTIDE SEQUENCE</scope>
    <source>
        <strain evidence="2">CBHHK067</strain>
    </source>
</reference>
<organism evidence="2 3">
    <name type="scientific">Mycena rosella</name>
    <name type="common">Pink bonnet</name>
    <name type="synonym">Agaricus rosellus</name>
    <dbReference type="NCBI Taxonomy" id="1033263"/>
    <lineage>
        <taxon>Eukaryota</taxon>
        <taxon>Fungi</taxon>
        <taxon>Dikarya</taxon>
        <taxon>Basidiomycota</taxon>
        <taxon>Agaricomycotina</taxon>
        <taxon>Agaricomycetes</taxon>
        <taxon>Agaricomycetidae</taxon>
        <taxon>Agaricales</taxon>
        <taxon>Marasmiineae</taxon>
        <taxon>Mycenaceae</taxon>
        <taxon>Mycena</taxon>
    </lineage>
</organism>
<accession>A0AAD7CY07</accession>
<evidence type="ECO:0000313" key="3">
    <source>
        <dbReference type="Proteomes" id="UP001221757"/>
    </source>
</evidence>
<dbReference type="EMBL" id="JARKIE010000187">
    <property type="protein sequence ID" value="KAJ7669576.1"/>
    <property type="molecule type" value="Genomic_DNA"/>
</dbReference>
<evidence type="ECO:0000313" key="2">
    <source>
        <dbReference type="EMBL" id="KAJ7669576.1"/>
    </source>
</evidence>
<evidence type="ECO:0000256" key="1">
    <source>
        <dbReference type="SAM" id="MobiDB-lite"/>
    </source>
</evidence>
<feature type="region of interest" description="Disordered" evidence="1">
    <location>
        <begin position="74"/>
        <end position="99"/>
    </location>
</feature>
<protein>
    <submittedName>
        <fullName evidence="2">Uncharacterized protein</fullName>
    </submittedName>
</protein>
<gene>
    <name evidence="2" type="ORF">B0H17DRAFT_1142137</name>
</gene>
<dbReference type="Proteomes" id="UP001221757">
    <property type="component" value="Unassembled WGS sequence"/>
</dbReference>
<dbReference type="AlphaFoldDB" id="A0AAD7CY07"/>
<sequence>MRASTETSMSPSLGVVVRSRMGTDAVIGGRRLGTVRFAGECLNFKPLESRLLICLLSATEEYADAACAHTFSSAASRPNSTARRSSSASLSNDRRHGPPTQIFTTVAGQLVCVRAARVICTWTALDIAPRTPLAERFRREEGGGRRTLANISSKKGIKGSRRGGEGIIG</sequence>
<name>A0AAD7CY07_MYCRO</name>
<proteinExistence type="predicted"/>
<keyword evidence="3" id="KW-1185">Reference proteome</keyword>